<feature type="transmembrane region" description="Helical" evidence="1">
    <location>
        <begin position="61"/>
        <end position="84"/>
    </location>
</feature>
<proteinExistence type="predicted"/>
<keyword evidence="1" id="KW-1133">Transmembrane helix</keyword>
<reference evidence="2 3" key="1">
    <citation type="submission" date="2021-11" db="EMBL/GenBank/DDBJ databases">
        <title>Draft genome sequence of Actinomycetospora sp. SF1 isolated from the rhizosphere soil.</title>
        <authorList>
            <person name="Duangmal K."/>
            <person name="Chantavorakit T."/>
        </authorList>
    </citation>
    <scope>NUCLEOTIDE SEQUENCE [LARGE SCALE GENOMIC DNA]</scope>
    <source>
        <strain evidence="2 3">TBRC 5722</strain>
    </source>
</reference>
<dbReference type="RefSeq" id="WP_230739024.1">
    <property type="nucleotide sequence ID" value="NZ_JAJNDB010000007.1"/>
</dbReference>
<keyword evidence="3" id="KW-1185">Reference proteome</keyword>
<dbReference type="InterPro" id="IPR021414">
    <property type="entry name" value="DUF3054"/>
</dbReference>
<protein>
    <submittedName>
        <fullName evidence="2">DUF3054 domain-containing protein</fullName>
    </submittedName>
</protein>
<sequence length="130" mass="13831">MTSRTSLLALVDALAVLMFAAIGRRSHDEGLAVVGIVEVAAPFLAGGLVAALAVRSWRDPLAWRSGIAVWLGAVVIGMLLRWAFVDNPPLSFIVVATISLAVLVLGWRGVVRGIMALRGRRARQDAQHPA</sequence>
<dbReference type="Pfam" id="PF11255">
    <property type="entry name" value="DUF3054"/>
    <property type="match status" value="1"/>
</dbReference>
<gene>
    <name evidence="2" type="ORF">LQ327_27630</name>
</gene>
<dbReference type="Proteomes" id="UP001199469">
    <property type="component" value="Unassembled WGS sequence"/>
</dbReference>
<keyword evidence="1" id="KW-0472">Membrane</keyword>
<feature type="transmembrane region" description="Helical" evidence="1">
    <location>
        <begin position="90"/>
        <end position="111"/>
    </location>
</feature>
<evidence type="ECO:0000313" key="2">
    <source>
        <dbReference type="EMBL" id="MCD2197149.1"/>
    </source>
</evidence>
<name>A0ABS8PG48_9PSEU</name>
<comment type="caution">
    <text evidence="2">The sequence shown here is derived from an EMBL/GenBank/DDBJ whole genome shotgun (WGS) entry which is preliminary data.</text>
</comment>
<feature type="transmembrane region" description="Helical" evidence="1">
    <location>
        <begin position="30"/>
        <end position="54"/>
    </location>
</feature>
<organism evidence="2 3">
    <name type="scientific">Actinomycetospora endophytica</name>
    <dbReference type="NCBI Taxonomy" id="2291215"/>
    <lineage>
        <taxon>Bacteria</taxon>
        <taxon>Bacillati</taxon>
        <taxon>Actinomycetota</taxon>
        <taxon>Actinomycetes</taxon>
        <taxon>Pseudonocardiales</taxon>
        <taxon>Pseudonocardiaceae</taxon>
        <taxon>Actinomycetospora</taxon>
    </lineage>
</organism>
<evidence type="ECO:0000256" key="1">
    <source>
        <dbReference type="SAM" id="Phobius"/>
    </source>
</evidence>
<accession>A0ABS8PG48</accession>
<dbReference type="PANTHER" id="PTHR35283:SF3">
    <property type="entry name" value="T12C22.21 PROTEIN"/>
    <property type="match status" value="1"/>
</dbReference>
<evidence type="ECO:0000313" key="3">
    <source>
        <dbReference type="Proteomes" id="UP001199469"/>
    </source>
</evidence>
<dbReference type="PANTHER" id="PTHR35283">
    <property type="entry name" value="T12C22.21 PROTEIN"/>
    <property type="match status" value="1"/>
</dbReference>
<dbReference type="EMBL" id="JAJNDB010000007">
    <property type="protein sequence ID" value="MCD2197149.1"/>
    <property type="molecule type" value="Genomic_DNA"/>
</dbReference>
<keyword evidence="1" id="KW-0812">Transmembrane</keyword>